<dbReference type="Proteomes" id="UP001165135">
    <property type="component" value="Unassembled WGS sequence"/>
</dbReference>
<proteinExistence type="predicted"/>
<evidence type="ECO:0000313" key="2">
    <source>
        <dbReference type="EMBL" id="GLY81825.1"/>
    </source>
</evidence>
<sequence>MTEPNDPAWTDEEIDARRNEVQPTQPTVIDGIGPVSQDPDAFPLDDEETD</sequence>
<accession>A0A9W6RU58</accession>
<evidence type="ECO:0000313" key="3">
    <source>
        <dbReference type="Proteomes" id="UP001165135"/>
    </source>
</evidence>
<reference evidence="2" key="1">
    <citation type="submission" date="2023-03" db="EMBL/GenBank/DDBJ databases">
        <title>Actinoallomurus iriomotensis NBRC 103681.</title>
        <authorList>
            <person name="Ichikawa N."/>
            <person name="Sato H."/>
            <person name="Tonouchi N."/>
        </authorList>
    </citation>
    <scope>NUCLEOTIDE SEQUENCE</scope>
    <source>
        <strain evidence="2">NBRC 103681</strain>
    </source>
</reference>
<dbReference type="EMBL" id="BSTJ01000023">
    <property type="protein sequence ID" value="GLY81825.1"/>
    <property type="molecule type" value="Genomic_DNA"/>
</dbReference>
<protein>
    <submittedName>
        <fullName evidence="2">Uncharacterized protein</fullName>
    </submittedName>
</protein>
<dbReference type="AlphaFoldDB" id="A0A9W6RU58"/>
<comment type="caution">
    <text evidence="2">The sequence shown here is derived from an EMBL/GenBank/DDBJ whole genome shotgun (WGS) entry which is preliminary data.</text>
</comment>
<feature type="region of interest" description="Disordered" evidence="1">
    <location>
        <begin position="1"/>
        <end position="50"/>
    </location>
</feature>
<evidence type="ECO:0000256" key="1">
    <source>
        <dbReference type="SAM" id="MobiDB-lite"/>
    </source>
</evidence>
<organism evidence="2 3">
    <name type="scientific">Actinoallomurus iriomotensis</name>
    <dbReference type="NCBI Taxonomy" id="478107"/>
    <lineage>
        <taxon>Bacteria</taxon>
        <taxon>Bacillati</taxon>
        <taxon>Actinomycetota</taxon>
        <taxon>Actinomycetes</taxon>
        <taxon>Streptosporangiales</taxon>
        <taxon>Thermomonosporaceae</taxon>
        <taxon>Actinoallomurus</taxon>
    </lineage>
</organism>
<gene>
    <name evidence="2" type="ORF">Airi01_100920</name>
</gene>
<name>A0A9W6RU58_9ACTN</name>
<dbReference type="RefSeq" id="WP_285636786.1">
    <property type="nucleotide sequence ID" value="NZ_BSTJ01000023.1"/>
</dbReference>